<gene>
    <name evidence="1" type="ORF">AVEN_235999_1</name>
</gene>
<accession>A0A4Y2M1A0</accession>
<dbReference type="EMBL" id="BGPR01006498">
    <property type="protein sequence ID" value="GBN19496.1"/>
    <property type="molecule type" value="Genomic_DNA"/>
</dbReference>
<keyword evidence="2" id="KW-1185">Reference proteome</keyword>
<sequence>MTFEKYVAMLHSLVESARPEDLIKEWEQMRCIVENKDKTNILRNLLEFFRSEVESDDSLQLARSGERWEDVYVIPATTQLLLE</sequence>
<protein>
    <submittedName>
        <fullName evidence="1">Uncharacterized protein</fullName>
    </submittedName>
</protein>
<comment type="caution">
    <text evidence="1">The sequence shown here is derived from an EMBL/GenBank/DDBJ whole genome shotgun (WGS) entry which is preliminary data.</text>
</comment>
<evidence type="ECO:0000313" key="1">
    <source>
        <dbReference type="EMBL" id="GBN19496.1"/>
    </source>
</evidence>
<reference evidence="1 2" key="1">
    <citation type="journal article" date="2019" name="Sci. Rep.">
        <title>Orb-weaving spider Araneus ventricosus genome elucidates the spidroin gene catalogue.</title>
        <authorList>
            <person name="Kono N."/>
            <person name="Nakamura H."/>
            <person name="Ohtoshi R."/>
            <person name="Moran D.A.P."/>
            <person name="Shinohara A."/>
            <person name="Yoshida Y."/>
            <person name="Fujiwara M."/>
            <person name="Mori M."/>
            <person name="Tomita M."/>
            <person name="Arakawa K."/>
        </authorList>
    </citation>
    <scope>NUCLEOTIDE SEQUENCE [LARGE SCALE GENOMIC DNA]</scope>
</reference>
<dbReference type="AlphaFoldDB" id="A0A4Y2M1A0"/>
<dbReference type="OrthoDB" id="5967017at2759"/>
<dbReference type="Proteomes" id="UP000499080">
    <property type="component" value="Unassembled WGS sequence"/>
</dbReference>
<organism evidence="1 2">
    <name type="scientific">Araneus ventricosus</name>
    <name type="common">Orbweaver spider</name>
    <name type="synonym">Epeira ventricosa</name>
    <dbReference type="NCBI Taxonomy" id="182803"/>
    <lineage>
        <taxon>Eukaryota</taxon>
        <taxon>Metazoa</taxon>
        <taxon>Ecdysozoa</taxon>
        <taxon>Arthropoda</taxon>
        <taxon>Chelicerata</taxon>
        <taxon>Arachnida</taxon>
        <taxon>Araneae</taxon>
        <taxon>Araneomorphae</taxon>
        <taxon>Entelegynae</taxon>
        <taxon>Araneoidea</taxon>
        <taxon>Araneidae</taxon>
        <taxon>Araneus</taxon>
    </lineage>
</organism>
<evidence type="ECO:0000313" key="2">
    <source>
        <dbReference type="Proteomes" id="UP000499080"/>
    </source>
</evidence>
<proteinExistence type="predicted"/>
<name>A0A4Y2M1A0_ARAVE</name>